<keyword evidence="1" id="KW-0472">Membrane</keyword>
<dbReference type="PANTHER" id="PTHR37309:SF1">
    <property type="entry name" value="SLR0284 PROTEIN"/>
    <property type="match status" value="1"/>
</dbReference>
<dbReference type="AlphaFoldDB" id="A0A2T1C0E2"/>
<feature type="transmembrane region" description="Helical" evidence="1">
    <location>
        <begin position="87"/>
        <end position="107"/>
    </location>
</feature>
<feature type="transmembrane region" description="Helical" evidence="1">
    <location>
        <begin position="59"/>
        <end position="81"/>
    </location>
</feature>
<feature type="transmembrane region" description="Helical" evidence="1">
    <location>
        <begin position="27"/>
        <end position="47"/>
    </location>
</feature>
<keyword evidence="1" id="KW-1133">Transmembrane helix</keyword>
<dbReference type="EMBL" id="PVWJ01000098">
    <property type="protein sequence ID" value="PSB01593.1"/>
    <property type="molecule type" value="Genomic_DNA"/>
</dbReference>
<comment type="caution">
    <text evidence="2">The sequence shown here is derived from an EMBL/GenBank/DDBJ whole genome shotgun (WGS) entry which is preliminary data.</text>
</comment>
<sequence>MLGYFLTLLATALSLLVVDIIFPGVDIATFPIAIIAAIAIGLVNTFIRPILSVLSLPLNLLTLGIFSLVVNGICFSLAAFLVPGFSVHGALSFIFGPVILSAVNTGLTKYFAQKSSALTIDKAA</sequence>
<dbReference type="RefSeq" id="WP_106289934.1">
    <property type="nucleotide sequence ID" value="NZ_CAWNTC010000128.1"/>
</dbReference>
<evidence type="ECO:0000256" key="1">
    <source>
        <dbReference type="SAM" id="Phobius"/>
    </source>
</evidence>
<accession>A0A2T1C0E2</accession>
<dbReference type="PANTHER" id="PTHR37309">
    <property type="entry name" value="SLR0284 PROTEIN"/>
    <property type="match status" value="1"/>
</dbReference>
<organism evidence="2 3">
    <name type="scientific">Merismopedia glauca CCAP 1448/3</name>
    <dbReference type="NCBI Taxonomy" id="1296344"/>
    <lineage>
        <taxon>Bacteria</taxon>
        <taxon>Bacillati</taxon>
        <taxon>Cyanobacteriota</taxon>
        <taxon>Cyanophyceae</taxon>
        <taxon>Synechococcales</taxon>
        <taxon>Merismopediaceae</taxon>
        <taxon>Merismopedia</taxon>
    </lineage>
</organism>
<dbReference type="Proteomes" id="UP000238762">
    <property type="component" value="Unassembled WGS sequence"/>
</dbReference>
<evidence type="ECO:0008006" key="4">
    <source>
        <dbReference type="Google" id="ProtNLM"/>
    </source>
</evidence>
<dbReference type="Pfam" id="PF04020">
    <property type="entry name" value="Phage_holin_4_2"/>
    <property type="match status" value="1"/>
</dbReference>
<reference evidence="2 3" key="1">
    <citation type="submission" date="2018-02" db="EMBL/GenBank/DDBJ databases">
        <authorList>
            <person name="Cohen D.B."/>
            <person name="Kent A.D."/>
        </authorList>
    </citation>
    <scope>NUCLEOTIDE SEQUENCE [LARGE SCALE GENOMIC DNA]</scope>
    <source>
        <strain evidence="2 3">CCAP 1448/3</strain>
    </source>
</reference>
<gene>
    <name evidence="2" type="ORF">C7B64_17460</name>
</gene>
<protein>
    <recommendedName>
        <fullName evidence="4">Phage holin family protein</fullName>
    </recommendedName>
</protein>
<keyword evidence="3" id="KW-1185">Reference proteome</keyword>
<reference evidence="2 3" key="2">
    <citation type="submission" date="2018-03" db="EMBL/GenBank/DDBJ databases">
        <title>The ancient ancestry and fast evolution of plastids.</title>
        <authorList>
            <person name="Moore K.R."/>
            <person name="Magnabosco C."/>
            <person name="Momper L."/>
            <person name="Gold D.A."/>
            <person name="Bosak T."/>
            <person name="Fournier G.P."/>
        </authorList>
    </citation>
    <scope>NUCLEOTIDE SEQUENCE [LARGE SCALE GENOMIC DNA]</scope>
    <source>
        <strain evidence="2 3">CCAP 1448/3</strain>
    </source>
</reference>
<evidence type="ECO:0000313" key="2">
    <source>
        <dbReference type="EMBL" id="PSB01593.1"/>
    </source>
</evidence>
<keyword evidence="1" id="KW-0812">Transmembrane</keyword>
<dbReference type="InterPro" id="IPR007165">
    <property type="entry name" value="Phage_holin_4_2"/>
</dbReference>
<dbReference type="OrthoDB" id="516102at2"/>
<name>A0A2T1C0E2_9CYAN</name>
<proteinExistence type="predicted"/>
<evidence type="ECO:0000313" key="3">
    <source>
        <dbReference type="Proteomes" id="UP000238762"/>
    </source>
</evidence>